<protein>
    <submittedName>
        <fullName evidence="2">Uncharacterized protein</fullName>
    </submittedName>
</protein>
<evidence type="ECO:0000313" key="3">
    <source>
        <dbReference type="Proteomes" id="UP000218505"/>
    </source>
</evidence>
<reference evidence="2" key="1">
    <citation type="submission" date="2017-09" db="EMBL/GenBank/DDBJ databases">
        <title>Complete Genome Sequence of ansamitocin-producing Bacterium Actinosynnema pretiosum X47.</title>
        <authorList>
            <person name="Cao G."/>
            <person name="Zong G."/>
            <person name="Zhong C."/>
            <person name="Fu J."/>
        </authorList>
    </citation>
    <scope>NUCLEOTIDE SEQUENCE [LARGE SCALE GENOMIC DNA]</scope>
    <source>
        <strain evidence="2">X47</strain>
    </source>
</reference>
<dbReference type="Proteomes" id="UP000218505">
    <property type="component" value="Chromosome"/>
</dbReference>
<proteinExistence type="predicted"/>
<name>A0A290Z477_9PSEU</name>
<dbReference type="KEGG" id="apre:CNX65_11235"/>
<dbReference type="AlphaFoldDB" id="A0A290Z477"/>
<dbReference type="RefSeq" id="WP_096492732.1">
    <property type="nucleotide sequence ID" value="NZ_CP023445.1"/>
</dbReference>
<dbReference type="EMBL" id="CP023445">
    <property type="protein sequence ID" value="ATE53798.1"/>
    <property type="molecule type" value="Genomic_DNA"/>
</dbReference>
<feature type="chain" id="PRO_5012561394" evidence="1">
    <location>
        <begin position="27"/>
        <end position="179"/>
    </location>
</feature>
<sequence length="179" mass="17906">MRTLARCAVLGAAVLTGFLGTGTAEAAITATASQTLPAPPTGTSTTITASAIMVGATGTTYVGQPYGVSYTSLSRTYAYPSVRNNGTIDMVRATFTITSGGLPLAGAALDVCSTAWNTATATCPGTSYTAASGTPIGLPLSVGATVPLRLTLPAGLFTTVSVSVSVDRNSYRTAIQVNS</sequence>
<accession>A0A290Z477</accession>
<evidence type="ECO:0000256" key="1">
    <source>
        <dbReference type="SAM" id="SignalP"/>
    </source>
</evidence>
<keyword evidence="1" id="KW-0732">Signal</keyword>
<evidence type="ECO:0000313" key="2">
    <source>
        <dbReference type="EMBL" id="ATE53798.1"/>
    </source>
</evidence>
<feature type="signal peptide" evidence="1">
    <location>
        <begin position="1"/>
        <end position="26"/>
    </location>
</feature>
<gene>
    <name evidence="2" type="ORF">CNX65_11235</name>
</gene>
<organism evidence="2 3">
    <name type="scientific">Actinosynnema pretiosum</name>
    <dbReference type="NCBI Taxonomy" id="42197"/>
    <lineage>
        <taxon>Bacteria</taxon>
        <taxon>Bacillati</taxon>
        <taxon>Actinomycetota</taxon>
        <taxon>Actinomycetes</taxon>
        <taxon>Pseudonocardiales</taxon>
        <taxon>Pseudonocardiaceae</taxon>
        <taxon>Actinosynnema</taxon>
    </lineage>
</organism>
<keyword evidence="3" id="KW-1185">Reference proteome</keyword>